<dbReference type="InterPro" id="IPR013751">
    <property type="entry name" value="ACP_syn_III_N"/>
</dbReference>
<dbReference type="Pfam" id="PF08541">
    <property type="entry name" value="ACP_syn_III_C"/>
    <property type="match status" value="1"/>
</dbReference>
<keyword evidence="1" id="KW-0963">Cytoplasm</keyword>
<organism evidence="6 7">
    <name type="scientific">Streptomyces viridochromogenes</name>
    <dbReference type="NCBI Taxonomy" id="1938"/>
    <lineage>
        <taxon>Bacteria</taxon>
        <taxon>Bacillati</taxon>
        <taxon>Actinomycetota</taxon>
        <taxon>Actinomycetes</taxon>
        <taxon>Kitasatosporales</taxon>
        <taxon>Streptomycetaceae</taxon>
        <taxon>Streptomyces</taxon>
    </lineage>
</organism>
<dbReference type="Pfam" id="PF08545">
    <property type="entry name" value="ACP_syn_III"/>
    <property type="match status" value="1"/>
</dbReference>
<protein>
    <recommendedName>
        <fullName evidence="8">3-oxoacyl-ACP synthase</fullName>
    </recommendedName>
</protein>
<evidence type="ECO:0000256" key="3">
    <source>
        <dbReference type="ARBA" id="ARBA00023315"/>
    </source>
</evidence>
<name>A0A0L8L6G0_STRVR</name>
<comment type="caution">
    <text evidence="6">The sequence shown here is derived from an EMBL/GenBank/DDBJ whole genome shotgun (WGS) entry which is preliminary data.</text>
</comment>
<feature type="domain" description="Beta-ketoacyl-[acyl-carrier-protein] synthase III N-terminal" evidence="5">
    <location>
        <begin position="118"/>
        <end position="197"/>
    </location>
</feature>
<dbReference type="SUPFAM" id="SSF53901">
    <property type="entry name" value="Thiolase-like"/>
    <property type="match status" value="1"/>
</dbReference>
<dbReference type="CDD" id="cd00830">
    <property type="entry name" value="KAS_III"/>
    <property type="match status" value="1"/>
</dbReference>
<evidence type="ECO:0000256" key="2">
    <source>
        <dbReference type="ARBA" id="ARBA00022679"/>
    </source>
</evidence>
<dbReference type="PATRIC" id="fig|1938.6.peg.1714"/>
<evidence type="ECO:0008006" key="8">
    <source>
        <dbReference type="Google" id="ProtNLM"/>
    </source>
</evidence>
<dbReference type="GO" id="GO:0004315">
    <property type="term" value="F:3-oxoacyl-[acyl-carrier-protein] synthase activity"/>
    <property type="evidence" value="ECO:0007669"/>
    <property type="project" value="InterPro"/>
</dbReference>
<evidence type="ECO:0000259" key="4">
    <source>
        <dbReference type="Pfam" id="PF08541"/>
    </source>
</evidence>
<dbReference type="InterPro" id="IPR016039">
    <property type="entry name" value="Thiolase-like"/>
</dbReference>
<dbReference type="PANTHER" id="PTHR34069">
    <property type="entry name" value="3-OXOACYL-[ACYL-CARRIER-PROTEIN] SYNTHASE 3"/>
    <property type="match status" value="1"/>
</dbReference>
<dbReference type="NCBIfam" id="NF006829">
    <property type="entry name" value="PRK09352.1"/>
    <property type="match status" value="1"/>
</dbReference>
<keyword evidence="3" id="KW-0012">Acyltransferase</keyword>
<keyword evidence="2" id="KW-0808">Transferase</keyword>
<accession>A0A0L8L6G0</accession>
<feature type="domain" description="Beta-ketoacyl-[acyl-carrier-protein] synthase III C-terminal" evidence="4">
    <location>
        <begin position="248"/>
        <end position="335"/>
    </location>
</feature>
<dbReference type="EMBL" id="LGUP01000048">
    <property type="protein sequence ID" value="KOG33808.1"/>
    <property type="molecule type" value="Genomic_DNA"/>
</dbReference>
<dbReference type="InterPro" id="IPR013747">
    <property type="entry name" value="ACP_syn_III_C"/>
</dbReference>
<dbReference type="PANTHER" id="PTHR34069:SF2">
    <property type="entry name" value="BETA-KETOACYL-[ACYL-CARRIER-PROTEIN] SYNTHASE III"/>
    <property type="match status" value="1"/>
</dbReference>
<dbReference type="AlphaFoldDB" id="A0A0L8L6G0"/>
<evidence type="ECO:0000313" key="7">
    <source>
        <dbReference type="Proteomes" id="UP000037023"/>
    </source>
</evidence>
<dbReference type="Gene3D" id="3.40.47.10">
    <property type="match status" value="1"/>
</dbReference>
<evidence type="ECO:0000256" key="1">
    <source>
        <dbReference type="ARBA" id="ARBA00022490"/>
    </source>
</evidence>
<gene>
    <name evidence="6" type="ORF">ADK34_07820</name>
</gene>
<evidence type="ECO:0000259" key="5">
    <source>
        <dbReference type="Pfam" id="PF08545"/>
    </source>
</evidence>
<proteinExistence type="predicted"/>
<dbReference type="GO" id="GO:0044550">
    <property type="term" value="P:secondary metabolite biosynthetic process"/>
    <property type="evidence" value="ECO:0007669"/>
    <property type="project" value="TreeGrafter"/>
</dbReference>
<sequence>MAVFVSTGSGGRTDVGILGTGSSLPERRVSSGEVADVVGVERSWITERIGVLERRFSTQDETSLDFAIGAARAAIDAAEVSPAELGAVVLATSTADRPVPGVGVQLQAAIGAHNAVAFDVNAACAGFLVACDIGRGLLAANPRKDHVLVVASDTYSRYMNPADHRTYPLFGDGAGAVVLGRVPEGEGIFSVELGTDGRLAHYVTGGPRIPRSTLLAPSDDHYLKMSGREIAGLVREKFPELVNDAAKERGITLGEIGHVISHQANPRLVAEVARTAGLEPEQLVITGDYLGNTGAASIPIGLDVAVRDGRIRRADTVLMITFGAGMSWGRMLMQWPSAASSCPSRG</sequence>
<reference evidence="6 7" key="1">
    <citation type="submission" date="2015-06" db="EMBL/GenBank/DDBJ databases">
        <authorList>
            <person name="Hoefler B.C."/>
            <person name="Straight P.D."/>
        </authorList>
    </citation>
    <scope>NUCLEOTIDE SEQUENCE [LARGE SCALE GENOMIC DNA]</scope>
    <source>
        <strain evidence="6 7">NRRL 3427</strain>
    </source>
</reference>
<dbReference type="Proteomes" id="UP000037023">
    <property type="component" value="Unassembled WGS sequence"/>
</dbReference>
<dbReference type="OrthoDB" id="9815506at2"/>
<dbReference type="GO" id="GO:0006633">
    <property type="term" value="P:fatty acid biosynthetic process"/>
    <property type="evidence" value="ECO:0007669"/>
    <property type="project" value="InterPro"/>
</dbReference>
<evidence type="ECO:0000313" key="6">
    <source>
        <dbReference type="EMBL" id="KOG33808.1"/>
    </source>
</evidence>